<organism evidence="2">
    <name type="scientific">Papaya mosaic potexvirus</name>
    <name type="common">PMV</name>
    <dbReference type="NCBI Taxonomy" id="12181"/>
    <lineage>
        <taxon>Viruses</taxon>
        <taxon>Riboviria</taxon>
        <taxon>Orthornavirae</taxon>
        <taxon>Kitrinoviricota</taxon>
        <taxon>Alsuviricetes</taxon>
        <taxon>Tymovirales</taxon>
        <taxon>Alphaflexiviridae</taxon>
        <taxon>Potexvirus</taxon>
        <taxon>Potexvirus papayae</taxon>
    </lineage>
</organism>
<name>K4P3L9_PMV</name>
<accession>K4P3L9</accession>
<dbReference type="GeneID" id="1494024"/>
<evidence type="ECO:0000259" key="1">
    <source>
        <dbReference type="PROSITE" id="PS51657"/>
    </source>
</evidence>
<organismHost>
    <name type="scientific">Ullucus tuberosus</name>
    <name type="common">Olluco</name>
    <dbReference type="NCBI Taxonomy" id="108055"/>
</organismHost>
<dbReference type="PROSITE" id="PS51657">
    <property type="entry name" value="PSRV_HELICASE"/>
    <property type="match status" value="1"/>
</dbReference>
<protein>
    <submittedName>
        <fullName evidence="2">Triple gene block protein 1</fullName>
    </submittedName>
</protein>
<dbReference type="OrthoDB" id="16070at10239"/>
<dbReference type="KEGG" id="vg:1494024"/>
<dbReference type="GO" id="GO:0005524">
    <property type="term" value="F:ATP binding"/>
    <property type="evidence" value="ECO:0007669"/>
    <property type="project" value="InterPro"/>
</dbReference>
<organismHost>
    <name type="scientific">Carica papaya</name>
    <name type="common">Papaya</name>
    <dbReference type="NCBI Taxonomy" id="3649"/>
</organismHost>
<proteinExistence type="predicted"/>
<dbReference type="RefSeq" id="NP_044331.1">
    <property type="nucleotide sequence ID" value="NC_001748.1"/>
</dbReference>
<feature type="domain" description="(+)RNA virus helicase C-terminal" evidence="1">
    <location>
        <begin position="1"/>
        <end position="233"/>
    </location>
</feature>
<evidence type="ECO:0000313" key="2">
    <source>
        <dbReference type="EMBL" id="AFV46462.1"/>
    </source>
</evidence>
<dbReference type="InterPro" id="IPR027351">
    <property type="entry name" value="(+)RNA_virus_helicase_core_dom"/>
</dbReference>
<dbReference type="Pfam" id="PF01443">
    <property type="entry name" value="Viral_helicase1"/>
    <property type="match status" value="1"/>
</dbReference>
<sequence length="233" mass="26250">MNHFINLLVAEGFVRTNEPLTDQLVVHSVAGSGKSTLIRKFLEEQPLARAYTHCRADPPNLEGRFIQPFKGPCPDHFNILDEYCKEPISAKFQVLIADPLQYRTQHLRPHYVNHKSHRLGPETCKLLSSLGIKVESHRRDRDVVTLSGIFGSPILGQAIALDRSASDLLRAHGIQALCPIESIGQEYPVVTVVSSEPLRNVRFKDQVYIALSRHTEQLHVLSPEFPHTTSRPQ</sequence>
<dbReference type="EMBL" id="JX524226">
    <property type="protein sequence ID" value="AFV46462.1"/>
    <property type="molecule type" value="Genomic_RNA"/>
</dbReference>
<reference evidence="2" key="1">
    <citation type="submission" date="2012-08" db="EMBL/GenBank/DDBJ databases">
        <title>Amplification of Full-length cDNA of Papaya mosaic virus of Hainan.</title>
        <authorList>
            <person name="Chen W.Y."/>
        </authorList>
    </citation>
    <scope>NUCLEOTIDE SEQUENCE</scope>
    <source>
        <strain evidence="2">PMV-HN</strain>
    </source>
</reference>